<sequence length="134" mass="14550">MALTKARTITLVVAVATLTSNTLSSILFHQLPDDPYHLASNFGFYLHFANILSVFGFIGALRQHALSISIFANYLLLDTILCAIPRFLILTLLNDLSPTICESPTQDTPASPLHNPPFTPPSSSSLPLPLFSTP</sequence>
<organism evidence="3 4">
    <name type="scientific">Cudoniella acicularis</name>
    <dbReference type="NCBI Taxonomy" id="354080"/>
    <lineage>
        <taxon>Eukaryota</taxon>
        <taxon>Fungi</taxon>
        <taxon>Dikarya</taxon>
        <taxon>Ascomycota</taxon>
        <taxon>Pezizomycotina</taxon>
        <taxon>Leotiomycetes</taxon>
        <taxon>Helotiales</taxon>
        <taxon>Tricladiaceae</taxon>
        <taxon>Cudoniella</taxon>
    </lineage>
</organism>
<keyword evidence="2" id="KW-0812">Transmembrane</keyword>
<feature type="transmembrane region" description="Helical" evidence="2">
    <location>
        <begin position="74"/>
        <end position="93"/>
    </location>
</feature>
<feature type="compositionally biased region" description="Low complexity" evidence="1">
    <location>
        <begin position="121"/>
        <end position="134"/>
    </location>
</feature>
<dbReference type="AlphaFoldDB" id="A0A8H4W038"/>
<evidence type="ECO:0000256" key="1">
    <source>
        <dbReference type="SAM" id="MobiDB-lite"/>
    </source>
</evidence>
<accession>A0A8H4W038</accession>
<evidence type="ECO:0000256" key="2">
    <source>
        <dbReference type="SAM" id="Phobius"/>
    </source>
</evidence>
<evidence type="ECO:0000313" key="4">
    <source>
        <dbReference type="Proteomes" id="UP000566819"/>
    </source>
</evidence>
<dbReference type="EMBL" id="JAAMPI010001206">
    <property type="protein sequence ID" value="KAF4626174.1"/>
    <property type="molecule type" value="Genomic_DNA"/>
</dbReference>
<keyword evidence="2" id="KW-1133">Transmembrane helix</keyword>
<feature type="region of interest" description="Disordered" evidence="1">
    <location>
        <begin position="102"/>
        <end position="134"/>
    </location>
</feature>
<name>A0A8H4W038_9HELO</name>
<feature type="transmembrane region" description="Helical" evidence="2">
    <location>
        <begin position="44"/>
        <end position="62"/>
    </location>
</feature>
<protein>
    <submittedName>
        <fullName evidence="3">Uncharacterized protein</fullName>
    </submittedName>
</protein>
<keyword evidence="2" id="KW-0472">Membrane</keyword>
<dbReference type="Proteomes" id="UP000566819">
    <property type="component" value="Unassembled WGS sequence"/>
</dbReference>
<comment type="caution">
    <text evidence="3">The sequence shown here is derived from an EMBL/GenBank/DDBJ whole genome shotgun (WGS) entry which is preliminary data.</text>
</comment>
<proteinExistence type="predicted"/>
<gene>
    <name evidence="3" type="ORF">G7Y89_g11984</name>
</gene>
<reference evidence="3 4" key="1">
    <citation type="submission" date="2020-03" db="EMBL/GenBank/DDBJ databases">
        <title>Draft Genome Sequence of Cudoniella acicularis.</title>
        <authorList>
            <person name="Buettner E."/>
            <person name="Kellner H."/>
        </authorList>
    </citation>
    <scope>NUCLEOTIDE SEQUENCE [LARGE SCALE GENOMIC DNA]</scope>
    <source>
        <strain evidence="3 4">DSM 108380</strain>
    </source>
</reference>
<evidence type="ECO:0000313" key="3">
    <source>
        <dbReference type="EMBL" id="KAF4626174.1"/>
    </source>
</evidence>
<keyword evidence="4" id="KW-1185">Reference proteome</keyword>
<dbReference type="OrthoDB" id="5392605at2759"/>